<keyword evidence="2" id="KW-1185">Reference proteome</keyword>
<dbReference type="Proteomes" id="UP000054408">
    <property type="component" value="Unassembled WGS sequence"/>
</dbReference>
<dbReference type="SMART" id="SM00368">
    <property type="entry name" value="LRR_RI"/>
    <property type="match status" value="2"/>
</dbReference>
<dbReference type="Pfam" id="PF13516">
    <property type="entry name" value="LRR_6"/>
    <property type="match status" value="1"/>
</dbReference>
<evidence type="ECO:0000313" key="2">
    <source>
        <dbReference type="Proteomes" id="UP000054408"/>
    </source>
</evidence>
<dbReference type="InterPro" id="IPR001611">
    <property type="entry name" value="Leu-rich_rpt"/>
</dbReference>
<dbReference type="AlphaFoldDB" id="A0A0L0DN91"/>
<dbReference type="InterPro" id="IPR032675">
    <property type="entry name" value="LRR_dom_sf"/>
</dbReference>
<dbReference type="GeneID" id="25560958"/>
<evidence type="ECO:0000313" key="1">
    <source>
        <dbReference type="EMBL" id="KNC53486.1"/>
    </source>
</evidence>
<dbReference type="SUPFAM" id="SSF52047">
    <property type="entry name" value="RNI-like"/>
    <property type="match status" value="1"/>
</dbReference>
<accession>A0A0L0DN91</accession>
<sequence>MANPPLHPAVASLVPCHGRLALSAPVPLLGARDVAAIRAAAEPSSAPGTAPEIAPGTAPVTELAIAYAGIDSRAVRSLLPLPMVLVSLALPDNCLGPAGGVAVADAVALAPALTALDLAGNGLGDHGLSALLTALRVSDTLVDVCASRNRGSADLLPEMMAVAGLDSPLARLEWVDNGLAAASAGPALAAAATPAAECGTIRRVPPATVAGPDVAGEIVVELADDAAHAPIGTLVVCDKPRSALVASKLHQYLASSAVVSLLGPEAAAEVLAAAGDAVTAECVLAVATPFLALDSYLETGCQPGFPLEPPGAIASGIVAAVAVLAERGVAHLRLTPSAFARYELGWRIRHLRFATLEGTPLASGNLATVYASPGVLAAAVGGARSVVASKDAMLWQLGMVLFHLLAPDAFEAMVEAVSGAPVMFVQSLASDAVQGVAGLPYAALPLRWRATVMGLLALEPSRRELVTPVVH</sequence>
<dbReference type="Gene3D" id="3.80.10.10">
    <property type="entry name" value="Ribonuclease Inhibitor"/>
    <property type="match status" value="1"/>
</dbReference>
<name>A0A0L0DN91_THETB</name>
<reference evidence="1 2" key="1">
    <citation type="submission" date="2010-05" db="EMBL/GenBank/DDBJ databases">
        <title>The Genome Sequence of Thecamonas trahens ATCC 50062.</title>
        <authorList>
            <consortium name="The Broad Institute Genome Sequencing Platform"/>
            <person name="Russ C."/>
            <person name="Cuomo C."/>
            <person name="Shea T."/>
            <person name="Young S.K."/>
            <person name="Zeng Q."/>
            <person name="Koehrsen M."/>
            <person name="Haas B."/>
            <person name="Borodovsky M."/>
            <person name="Guigo R."/>
            <person name="Alvarado L."/>
            <person name="Berlin A."/>
            <person name="Bochicchio J."/>
            <person name="Borenstein D."/>
            <person name="Chapman S."/>
            <person name="Chen Z."/>
            <person name="Freedman E."/>
            <person name="Gellesch M."/>
            <person name="Goldberg J."/>
            <person name="Griggs A."/>
            <person name="Gujja S."/>
            <person name="Heilman E."/>
            <person name="Heiman D."/>
            <person name="Hepburn T."/>
            <person name="Howarth C."/>
            <person name="Jen D."/>
            <person name="Larson L."/>
            <person name="Mehta T."/>
            <person name="Park D."/>
            <person name="Pearson M."/>
            <person name="Roberts A."/>
            <person name="Saif S."/>
            <person name="Shenoy N."/>
            <person name="Sisk P."/>
            <person name="Stolte C."/>
            <person name="Sykes S."/>
            <person name="Thomson T."/>
            <person name="Walk T."/>
            <person name="White J."/>
            <person name="Yandava C."/>
            <person name="Burger G."/>
            <person name="Gray M.W."/>
            <person name="Holland P.W.H."/>
            <person name="King N."/>
            <person name="Lang F.B.F."/>
            <person name="Roger A.J."/>
            <person name="Ruiz-Trillo I."/>
            <person name="Lander E."/>
            <person name="Nusbaum C."/>
        </authorList>
    </citation>
    <scope>NUCLEOTIDE SEQUENCE [LARGE SCALE GENOMIC DNA]</scope>
    <source>
        <strain evidence="1 2">ATCC 50062</strain>
    </source>
</reference>
<dbReference type="EMBL" id="GL349437">
    <property type="protein sequence ID" value="KNC53486.1"/>
    <property type="molecule type" value="Genomic_DNA"/>
</dbReference>
<gene>
    <name evidence="1" type="ORF">AMSG_01200</name>
</gene>
<protein>
    <submittedName>
        <fullName evidence="1">Uncharacterized protein</fullName>
    </submittedName>
</protein>
<proteinExistence type="predicted"/>
<organism evidence="1 2">
    <name type="scientific">Thecamonas trahens ATCC 50062</name>
    <dbReference type="NCBI Taxonomy" id="461836"/>
    <lineage>
        <taxon>Eukaryota</taxon>
        <taxon>Apusozoa</taxon>
        <taxon>Apusomonadida</taxon>
        <taxon>Apusomonadidae</taxon>
        <taxon>Thecamonas</taxon>
    </lineage>
</organism>
<dbReference type="RefSeq" id="XP_013761808.1">
    <property type="nucleotide sequence ID" value="XM_013906354.1"/>
</dbReference>